<evidence type="ECO:0000256" key="1">
    <source>
        <dbReference type="SAM" id="MobiDB-lite"/>
    </source>
</evidence>
<dbReference type="NCBIfam" id="NF033517">
    <property type="entry name" value="transpos_IS66"/>
    <property type="match status" value="1"/>
</dbReference>
<comment type="caution">
    <text evidence="6">The sequence shown here is derived from an EMBL/GenBank/DDBJ whole genome shotgun (WGS) entry which is preliminary data.</text>
</comment>
<evidence type="ECO:0000259" key="4">
    <source>
        <dbReference type="Pfam" id="PF13007"/>
    </source>
</evidence>
<dbReference type="RefSeq" id="WP_165033225.1">
    <property type="nucleotide sequence ID" value="NZ_JAAKZF010000070.1"/>
</dbReference>
<dbReference type="InterPro" id="IPR052344">
    <property type="entry name" value="Transposase-related"/>
</dbReference>
<proteinExistence type="predicted"/>
<name>A0A6G4WL34_9HYPH</name>
<keyword evidence="7" id="KW-1185">Reference proteome</keyword>
<feature type="domain" description="Transposase IS66 central" evidence="2">
    <location>
        <begin position="169"/>
        <end position="460"/>
    </location>
</feature>
<reference evidence="6 7" key="1">
    <citation type="submission" date="2020-02" db="EMBL/GenBank/DDBJ databases">
        <title>Genome sequence of strain CCNWXJ40-4.</title>
        <authorList>
            <person name="Gao J."/>
            <person name="Sun J."/>
        </authorList>
    </citation>
    <scope>NUCLEOTIDE SEQUENCE [LARGE SCALE GENOMIC DNA]</scope>
    <source>
        <strain evidence="6 7">CCNWXJ 40-4</strain>
    </source>
</reference>
<dbReference type="Pfam" id="PF13817">
    <property type="entry name" value="DDE_Tnp_IS66_C"/>
    <property type="match status" value="1"/>
</dbReference>
<dbReference type="Pfam" id="PF03050">
    <property type="entry name" value="DDE_Tnp_IS66"/>
    <property type="match status" value="1"/>
</dbReference>
<evidence type="ECO:0000259" key="5">
    <source>
        <dbReference type="Pfam" id="PF13817"/>
    </source>
</evidence>
<dbReference type="Proteomes" id="UP001642900">
    <property type="component" value="Unassembled WGS sequence"/>
</dbReference>
<dbReference type="EMBL" id="JAAKZF010000070">
    <property type="protein sequence ID" value="NGO54893.1"/>
    <property type="molecule type" value="Genomic_DNA"/>
</dbReference>
<dbReference type="AlphaFoldDB" id="A0A6G4WL34"/>
<organism evidence="6 7">
    <name type="scientific">Allomesorhizobium camelthorni</name>
    <dbReference type="NCBI Taxonomy" id="475069"/>
    <lineage>
        <taxon>Bacteria</taxon>
        <taxon>Pseudomonadati</taxon>
        <taxon>Pseudomonadota</taxon>
        <taxon>Alphaproteobacteria</taxon>
        <taxon>Hyphomicrobiales</taxon>
        <taxon>Phyllobacteriaceae</taxon>
        <taxon>Allomesorhizobium</taxon>
    </lineage>
</organism>
<feature type="domain" description="Transposase IS66 C-terminal" evidence="5">
    <location>
        <begin position="467"/>
        <end position="506"/>
    </location>
</feature>
<accession>A0A6G4WL34</accession>
<feature type="region of interest" description="Disordered" evidence="1">
    <location>
        <begin position="69"/>
        <end position="91"/>
    </location>
</feature>
<evidence type="ECO:0000259" key="3">
    <source>
        <dbReference type="Pfam" id="PF13005"/>
    </source>
</evidence>
<dbReference type="PANTHER" id="PTHR33678">
    <property type="entry name" value="BLL1576 PROTEIN"/>
    <property type="match status" value="1"/>
</dbReference>
<dbReference type="InterPro" id="IPR004291">
    <property type="entry name" value="Transposase_IS66_central"/>
</dbReference>
<dbReference type="PANTHER" id="PTHR33678:SF1">
    <property type="entry name" value="BLL1576 PROTEIN"/>
    <property type="match status" value="1"/>
</dbReference>
<dbReference type="InterPro" id="IPR024474">
    <property type="entry name" value="Znf_dom_IS66"/>
</dbReference>
<dbReference type="InterPro" id="IPR024463">
    <property type="entry name" value="Transposase_TnpC_homeodom"/>
</dbReference>
<evidence type="ECO:0000313" key="6">
    <source>
        <dbReference type="EMBL" id="NGO54893.1"/>
    </source>
</evidence>
<dbReference type="InterPro" id="IPR039552">
    <property type="entry name" value="IS66_C"/>
</dbReference>
<protein>
    <submittedName>
        <fullName evidence="6">IS66 family transposase</fullName>
    </submittedName>
</protein>
<sequence length="523" mass="57669">MSPRPDSLPSDPAELKRIVLALEAENAELRVYADLLRQMIFGAKSEKLAVLDPTQIALDLGDLSEVPVAANDDAEDEDRPRRKRRLASRNMGALPKHLPRREEVIEPESTVCSCCGLSLHRIGEDVGEALDIVPALLRVIRTIRPKYACRACEAYVVQAPARARVMDGGMATTALVAHVVVSKFAWHLPLYRQSQIFLGSGIHLDRGTLGGWVGRAAWWLRPLYDRLLAFIRSQPRVFCDETPLPRLDPGRKRTKVCQLWAQAVDDRPWQGPAPPAVGYVFAESRGTGEIEAQLSTFDGILQVDGYAAYKSLAKRRRKSNVAPLQLAFCLAHARRKFVEVVKTTGSSEALAVVAAIAEVYRIEECIRGISADERLSVRKAESAPLMAALKERLETLIDEVSAKSSLGKAVAYTLAHWHGLTAFLQDGRIEVDSNVVERSLKPVCLTRKNSLFAGSARGGETWAVLASLVNSARLNGLDPETWLADVLEQIVSDSIPVNRLDELLPWNWKADREARGQMEGVAA</sequence>
<feature type="domain" description="Transposase IS66 zinc-finger binding" evidence="3">
    <location>
        <begin position="110"/>
        <end position="153"/>
    </location>
</feature>
<dbReference type="Pfam" id="PF13005">
    <property type="entry name" value="zf-IS66"/>
    <property type="match status" value="1"/>
</dbReference>
<evidence type="ECO:0000313" key="7">
    <source>
        <dbReference type="Proteomes" id="UP001642900"/>
    </source>
</evidence>
<feature type="domain" description="Transposase TnpC homeodomain" evidence="4">
    <location>
        <begin position="29"/>
        <end position="102"/>
    </location>
</feature>
<evidence type="ECO:0000259" key="2">
    <source>
        <dbReference type="Pfam" id="PF03050"/>
    </source>
</evidence>
<dbReference type="Pfam" id="PF13007">
    <property type="entry name" value="LZ_Tnp_IS66"/>
    <property type="match status" value="1"/>
</dbReference>
<gene>
    <name evidence="6" type="ORF">G6N73_27985</name>
</gene>